<dbReference type="InterPro" id="IPR014942">
    <property type="entry name" value="AbiEii"/>
</dbReference>
<gene>
    <name evidence="1" type="ORF">AWJ07_07420</name>
</gene>
<dbReference type="Pfam" id="PF08843">
    <property type="entry name" value="AbiEii"/>
    <property type="match status" value="1"/>
</dbReference>
<evidence type="ECO:0000313" key="2">
    <source>
        <dbReference type="Proteomes" id="UP000055702"/>
    </source>
</evidence>
<accession>A0A125BE36</accession>
<dbReference type="Proteomes" id="UP000055702">
    <property type="component" value="Unassembled WGS sequence"/>
</dbReference>
<evidence type="ECO:0000313" key="1">
    <source>
        <dbReference type="EMBL" id="KVX00575.1"/>
    </source>
</evidence>
<comment type="caution">
    <text evidence="1">The sequence shown here is derived from an EMBL/GenBank/DDBJ whole genome shotgun (WGS) entry which is preliminary data.</text>
</comment>
<evidence type="ECO:0008006" key="3">
    <source>
        <dbReference type="Google" id="ProtNLM"/>
    </source>
</evidence>
<name>A0A125BE36_SHEFR</name>
<dbReference type="Gene3D" id="3.10.450.620">
    <property type="entry name" value="JHP933, nucleotidyltransferase-like core domain"/>
    <property type="match status" value="1"/>
</dbReference>
<sequence>MDRKSHYYRQVQLLLQVIPFVAQHDCFALKGGTAINLFVRDFPRLSVDIDLVFLPMMARQQALLTIKENLDTLASSIINSIDNTRVVRSYQDKIDALRLLVERNGVQIKIELSPVLRGTVYESKLISVNEAVEDEFGFAEMVVVSFADLYAGKICAALDRQHPRDLFDIKQLLDNEGLTDELRKALLVYIISHPRPIAELLNPHFKNISDVYRGEFINMAEYDIPQTELEAAREQLVKIINISLTREERTFLLSFKNRSPNWSLLGLSGVEQLPAILWKQQNLTKMSPDKHAYAYDRLKRVLAAKPATPV</sequence>
<dbReference type="EMBL" id="LRDC01000040">
    <property type="protein sequence ID" value="KVX00575.1"/>
    <property type="molecule type" value="Genomic_DNA"/>
</dbReference>
<proteinExistence type="predicted"/>
<protein>
    <recommendedName>
        <fullName evidence="3">Nucleotidyl transferase AbiEii/AbiGii toxin family protein</fullName>
    </recommendedName>
</protein>
<organism evidence="1">
    <name type="scientific">Shewanella frigidimarina</name>
    <dbReference type="NCBI Taxonomy" id="56812"/>
    <lineage>
        <taxon>Bacteria</taxon>
        <taxon>Pseudomonadati</taxon>
        <taxon>Pseudomonadota</taxon>
        <taxon>Gammaproteobacteria</taxon>
        <taxon>Alteromonadales</taxon>
        <taxon>Shewanellaceae</taxon>
        <taxon>Shewanella</taxon>
    </lineage>
</organism>
<dbReference type="AlphaFoldDB" id="A0A125BE36"/>
<dbReference type="RefSeq" id="WP_059746854.1">
    <property type="nucleotide sequence ID" value="NZ_JBOZPV010000021.1"/>
</dbReference>
<reference evidence="1 2" key="1">
    <citation type="submission" date="2016-01" db="EMBL/GenBank/DDBJ databases">
        <title>Draft genome of the antarctic isolate Shewanella frigidimarina Ag06-30.</title>
        <authorList>
            <person name="Parmeciano Di Noto G."/>
            <person name="Vazquez S."/>
            <person name="Mac Cormack W."/>
            <person name="Iriarte A."/>
            <person name="Quiroga C."/>
        </authorList>
    </citation>
    <scope>NUCLEOTIDE SEQUENCE [LARGE SCALE GENOMIC DNA]</scope>
    <source>
        <strain evidence="1 2">Ag06-30</strain>
    </source>
</reference>